<dbReference type="InterPro" id="IPR001525">
    <property type="entry name" value="C5_MeTfrase"/>
</dbReference>
<dbReference type="Proteomes" id="UP000183015">
    <property type="component" value="Unassembled WGS sequence"/>
</dbReference>
<accession>A0A1H7REE3</accession>
<organism evidence="7 8">
    <name type="scientific">Streptacidiphilus jiangxiensis</name>
    <dbReference type="NCBI Taxonomy" id="235985"/>
    <lineage>
        <taxon>Bacteria</taxon>
        <taxon>Bacillati</taxon>
        <taxon>Actinomycetota</taxon>
        <taxon>Actinomycetes</taxon>
        <taxon>Kitasatosporales</taxon>
        <taxon>Streptomycetaceae</taxon>
        <taxon>Streptacidiphilus</taxon>
    </lineage>
</organism>
<evidence type="ECO:0000256" key="6">
    <source>
        <dbReference type="PROSITE-ProRule" id="PRU01016"/>
    </source>
</evidence>
<protein>
    <recommendedName>
        <fullName evidence="1">DNA (cytosine-5-)-methyltransferase</fullName>
        <ecNumber evidence="1">2.1.1.37</ecNumber>
    </recommendedName>
</protein>
<dbReference type="RefSeq" id="WP_342342529.1">
    <property type="nucleotide sequence ID" value="NZ_BBPN01000018.1"/>
</dbReference>
<dbReference type="Gene3D" id="3.40.50.150">
    <property type="entry name" value="Vaccinia Virus protein VP39"/>
    <property type="match status" value="1"/>
</dbReference>
<dbReference type="PROSITE" id="PS51679">
    <property type="entry name" value="SAM_MT_C5"/>
    <property type="match status" value="1"/>
</dbReference>
<keyword evidence="4 6" id="KW-0949">S-adenosyl-L-methionine</keyword>
<dbReference type="GO" id="GO:0003886">
    <property type="term" value="F:DNA (cytosine-5-)-methyltransferase activity"/>
    <property type="evidence" value="ECO:0007669"/>
    <property type="project" value="UniProtKB-EC"/>
</dbReference>
<dbReference type="InterPro" id="IPR050390">
    <property type="entry name" value="C5-Methyltransferase"/>
</dbReference>
<dbReference type="InterPro" id="IPR029063">
    <property type="entry name" value="SAM-dependent_MTases_sf"/>
</dbReference>
<proteinExistence type="inferred from homology"/>
<dbReference type="Gene3D" id="3.90.120.10">
    <property type="entry name" value="DNA Methylase, subunit A, domain 2"/>
    <property type="match status" value="1"/>
</dbReference>
<evidence type="ECO:0000313" key="7">
    <source>
        <dbReference type="EMBL" id="SEL58395.1"/>
    </source>
</evidence>
<evidence type="ECO:0000256" key="2">
    <source>
        <dbReference type="ARBA" id="ARBA00022603"/>
    </source>
</evidence>
<dbReference type="InterPro" id="IPR045920">
    <property type="entry name" value="DUF6339"/>
</dbReference>
<dbReference type="PRINTS" id="PR00105">
    <property type="entry name" value="C5METTRFRASE"/>
</dbReference>
<dbReference type="AlphaFoldDB" id="A0A1H7REE3"/>
<dbReference type="Pfam" id="PF00145">
    <property type="entry name" value="DNA_methylase"/>
    <property type="match status" value="1"/>
</dbReference>
<reference evidence="8" key="1">
    <citation type="submission" date="2016-10" db="EMBL/GenBank/DDBJ databases">
        <authorList>
            <person name="Varghese N."/>
        </authorList>
    </citation>
    <scope>NUCLEOTIDE SEQUENCE [LARGE SCALE GENOMIC DNA]</scope>
    <source>
        <strain evidence="8">DSM 45096 / BCRC 16803 / CGMCC 4.1857 / CIP 109030 / JCM 12277 / KCTC 19219 / NBRC 100920 / 33214</strain>
    </source>
</reference>
<dbReference type="EC" id="2.1.1.37" evidence="1"/>
<dbReference type="GO" id="GO:0009307">
    <property type="term" value="P:DNA restriction-modification system"/>
    <property type="evidence" value="ECO:0007669"/>
    <property type="project" value="UniProtKB-KW"/>
</dbReference>
<dbReference type="EMBL" id="FOAZ01000010">
    <property type="protein sequence ID" value="SEL58395.1"/>
    <property type="molecule type" value="Genomic_DNA"/>
</dbReference>
<evidence type="ECO:0000256" key="5">
    <source>
        <dbReference type="ARBA" id="ARBA00022747"/>
    </source>
</evidence>
<dbReference type="GO" id="GO:0044027">
    <property type="term" value="P:negative regulation of gene expression via chromosomal CpG island methylation"/>
    <property type="evidence" value="ECO:0007669"/>
    <property type="project" value="TreeGrafter"/>
</dbReference>
<dbReference type="eggNOG" id="COG0270">
    <property type="taxonomic scope" value="Bacteria"/>
</dbReference>
<comment type="similarity">
    <text evidence="6">Belongs to the class I-like SAM-binding methyltransferase superfamily. C5-methyltransferase family.</text>
</comment>
<keyword evidence="5" id="KW-0680">Restriction system</keyword>
<dbReference type="GO" id="GO:0003677">
    <property type="term" value="F:DNA binding"/>
    <property type="evidence" value="ECO:0007669"/>
    <property type="project" value="TreeGrafter"/>
</dbReference>
<keyword evidence="3 6" id="KW-0808">Transferase</keyword>
<dbReference type="GO" id="GO:0032259">
    <property type="term" value="P:methylation"/>
    <property type="evidence" value="ECO:0007669"/>
    <property type="project" value="UniProtKB-KW"/>
</dbReference>
<dbReference type="STRING" id="235985.SAMN05414137_11077"/>
<comment type="caution">
    <text evidence="6">Lacks conserved residue(s) required for the propagation of feature annotation.</text>
</comment>
<keyword evidence="2 6" id="KW-0489">Methyltransferase</keyword>
<dbReference type="PANTHER" id="PTHR10629">
    <property type="entry name" value="CYTOSINE-SPECIFIC METHYLTRANSFERASE"/>
    <property type="match status" value="1"/>
</dbReference>
<dbReference type="SUPFAM" id="SSF53335">
    <property type="entry name" value="S-adenosyl-L-methionine-dependent methyltransferases"/>
    <property type="match status" value="1"/>
</dbReference>
<evidence type="ECO:0000256" key="3">
    <source>
        <dbReference type="ARBA" id="ARBA00022679"/>
    </source>
</evidence>
<dbReference type="PANTHER" id="PTHR10629:SF52">
    <property type="entry name" value="DNA (CYTOSINE-5)-METHYLTRANSFERASE 1"/>
    <property type="match status" value="1"/>
</dbReference>
<name>A0A1H7REE3_STRJI</name>
<sequence length="647" mass="69610">MSLLFPRLLAAQAAPLFHEYRDLSVDELSARSTTTHEAAVYVATGGDRVNTAQLRNLRDSVVDLARRSGFPHAATRGGNTEFDLQLAALLHAETGMVPAEAASRDVWAFLALVLLPDVAYWRYPHPPRDRVLGTDLTRHVFGRLWWRAHLVRDPEAVAPYAALDILGEAAFDQIYARRAALGGSSHMVRAILRVWDRLDLRGVGERDALRDFLKRLLRLAPFVLFDGVEEHALDAELRAVADETVEVLLKAQAKSAETTTSQTPPLPSGTSAADALVSVSRDVRRELRAAMPESRSNGPAAAGSLLPDQPFNVHVADGSSLSGRFAPRLRPGLRSPRFIELYAGCGAQALGLERAGFVPALLVDNKPDACLTISANRPDWPVLCTDVLSLGHDPQQYAHLVDVDLLSAGMPRLKAASAAGDGEERRLLHHTLDLVEQLQPRAIMLENLPDLVESDAFRDDRTDIAERLARAGYSCRWTVVNAADFGVAQNRRSSVIVALREPHGAFAWPEPELAGPPTVGQVLGPSMASRGWIGAAQWAAQADRVGPALVGGSDRRGGADLGPTGSKKAWAALRVDGGSLWDDVPDSDFPADGTPHLTVDQAAAIQALPVNWMLSGGKTSRYRQVGHATPPPVATALGGAIRAALGR</sequence>
<evidence type="ECO:0000313" key="8">
    <source>
        <dbReference type="Proteomes" id="UP000183015"/>
    </source>
</evidence>
<gene>
    <name evidence="7" type="ORF">SAMN05414137_11077</name>
</gene>
<evidence type="ECO:0000256" key="1">
    <source>
        <dbReference type="ARBA" id="ARBA00011975"/>
    </source>
</evidence>
<dbReference type="Pfam" id="PF19866">
    <property type="entry name" value="DUF6339"/>
    <property type="match status" value="1"/>
</dbReference>
<keyword evidence="8" id="KW-1185">Reference proteome</keyword>
<evidence type="ECO:0000256" key="4">
    <source>
        <dbReference type="ARBA" id="ARBA00022691"/>
    </source>
</evidence>